<dbReference type="AlphaFoldDB" id="A0A2P5WGV2"/>
<proteinExistence type="predicted"/>
<evidence type="ECO:0000313" key="1">
    <source>
        <dbReference type="EMBL" id="PPR90322.1"/>
    </source>
</evidence>
<organism evidence="1 2">
    <name type="scientific">Gossypium barbadense</name>
    <name type="common">Sea Island cotton</name>
    <name type="synonym">Hibiscus barbadensis</name>
    <dbReference type="NCBI Taxonomy" id="3634"/>
    <lineage>
        <taxon>Eukaryota</taxon>
        <taxon>Viridiplantae</taxon>
        <taxon>Streptophyta</taxon>
        <taxon>Embryophyta</taxon>
        <taxon>Tracheophyta</taxon>
        <taxon>Spermatophyta</taxon>
        <taxon>Magnoliopsida</taxon>
        <taxon>eudicotyledons</taxon>
        <taxon>Gunneridae</taxon>
        <taxon>Pentapetalae</taxon>
        <taxon>rosids</taxon>
        <taxon>malvids</taxon>
        <taxon>Malvales</taxon>
        <taxon>Malvaceae</taxon>
        <taxon>Malvoideae</taxon>
        <taxon>Gossypium</taxon>
    </lineage>
</organism>
<dbReference type="EMBL" id="KZ667659">
    <property type="protein sequence ID" value="PPR90322.1"/>
    <property type="molecule type" value="Genomic_DNA"/>
</dbReference>
<evidence type="ECO:0000313" key="2">
    <source>
        <dbReference type="Proteomes" id="UP000239757"/>
    </source>
</evidence>
<name>A0A2P5WGV2_GOSBA</name>
<dbReference type="Proteomes" id="UP000239757">
    <property type="component" value="Unassembled WGS sequence"/>
</dbReference>
<reference evidence="1 2" key="1">
    <citation type="submission" date="2015-01" db="EMBL/GenBank/DDBJ databases">
        <title>Genome of allotetraploid Gossypium barbadense reveals genomic plasticity and fiber elongation in cotton evolution.</title>
        <authorList>
            <person name="Chen X."/>
            <person name="Liu X."/>
            <person name="Zhao B."/>
            <person name="Zheng H."/>
            <person name="Hu Y."/>
            <person name="Lu G."/>
            <person name="Yang C."/>
            <person name="Chen J."/>
            <person name="Shan C."/>
            <person name="Zhang L."/>
            <person name="Zhou Y."/>
            <person name="Wang L."/>
            <person name="Guo W."/>
            <person name="Bai Y."/>
            <person name="Ruan J."/>
            <person name="Shangguan X."/>
            <person name="Mao Y."/>
            <person name="Jiang J."/>
            <person name="Zhu Y."/>
            <person name="Lei J."/>
            <person name="Kang H."/>
            <person name="Chen S."/>
            <person name="He X."/>
            <person name="Wang R."/>
            <person name="Wang Y."/>
            <person name="Chen J."/>
            <person name="Wang L."/>
            <person name="Yu S."/>
            <person name="Wang B."/>
            <person name="Wei J."/>
            <person name="Song S."/>
            <person name="Lu X."/>
            <person name="Gao Z."/>
            <person name="Gu W."/>
            <person name="Deng X."/>
            <person name="Ma D."/>
            <person name="Wang S."/>
            <person name="Liang W."/>
            <person name="Fang L."/>
            <person name="Cai C."/>
            <person name="Zhu X."/>
            <person name="Zhou B."/>
            <person name="Zhang Y."/>
            <person name="Chen Z."/>
            <person name="Xu S."/>
            <person name="Zhu R."/>
            <person name="Wang S."/>
            <person name="Zhang T."/>
            <person name="Zhao G."/>
        </authorList>
    </citation>
    <scope>NUCLEOTIDE SEQUENCE [LARGE SCALE GENOMIC DNA]</scope>
    <source>
        <strain evidence="2">cv. Xinhai21</strain>
        <tissue evidence="1">Leaf</tissue>
    </source>
</reference>
<accession>A0A2P5WGV2</accession>
<protein>
    <submittedName>
        <fullName evidence="1">Uncharacterized protein</fullName>
    </submittedName>
</protein>
<gene>
    <name evidence="1" type="ORF">GOBAR_AA30364</name>
</gene>
<dbReference type="OrthoDB" id="1929473at2759"/>
<sequence length="211" mass="24882">MGYRASWVWSSLLEGKEFLNKTLLWQVWNEESVRIWEDRWLVDCKEGRSLIPEPIASSMPIRVVELMNKEEGSWDLSSIESWLTEEVKKAILGVPLYNFDERDKLVWPYTQCEVLLEGKALDIATTVGEIESVSKEYLDSQEPLPRDTRKDLNSSDMIWKKPPESWIKINCDGAFDHKTKKCWDWCHFLEMGRAKYLLVLEKKYLFTHQNC</sequence>